<evidence type="ECO:0000256" key="9">
    <source>
        <dbReference type="ARBA" id="ARBA00022898"/>
    </source>
</evidence>
<reference evidence="14 15" key="1">
    <citation type="submission" date="2014-06" db="EMBL/GenBank/DDBJ databases">
        <authorList>
            <person name="Ju J."/>
            <person name="Zhang J."/>
        </authorList>
    </citation>
    <scope>NUCLEOTIDE SEQUENCE [LARGE SCALE GENOMIC DNA]</scope>
    <source>
        <strain evidence="14">DmW_045</strain>
    </source>
</reference>
<dbReference type="Gene3D" id="3.20.10.10">
    <property type="entry name" value="D-amino Acid Aminotransferase, subunit A, domain 2"/>
    <property type="match status" value="1"/>
</dbReference>
<dbReference type="InterPro" id="IPR036038">
    <property type="entry name" value="Aminotransferase-like"/>
</dbReference>
<comment type="pathway">
    <text evidence="4">Amino-acid biosynthesis; L-valine biosynthesis; L-valine from pyruvate: step 4/4.</text>
</comment>
<keyword evidence="10" id="KW-0028">Amino-acid biosynthesis</keyword>
<evidence type="ECO:0000313" key="15">
    <source>
        <dbReference type="Proteomes" id="UP000194639"/>
    </source>
</evidence>
<dbReference type="GO" id="GO:0004084">
    <property type="term" value="F:branched-chain-amino-acid transaminase activity"/>
    <property type="evidence" value="ECO:0007669"/>
    <property type="project" value="UniProtKB-EC"/>
</dbReference>
<dbReference type="GO" id="GO:0005829">
    <property type="term" value="C:cytosol"/>
    <property type="evidence" value="ECO:0007669"/>
    <property type="project" value="TreeGrafter"/>
</dbReference>
<evidence type="ECO:0000256" key="6">
    <source>
        <dbReference type="ARBA" id="ARBA00009320"/>
    </source>
</evidence>
<dbReference type="SUPFAM" id="SSF56752">
    <property type="entry name" value="D-aminoacid aminotransferase-like PLP-dependent enzymes"/>
    <property type="match status" value="1"/>
</dbReference>
<dbReference type="RefSeq" id="WP_086551462.1">
    <property type="nucleotide sequence ID" value="NZ_JOMO01000002.1"/>
</dbReference>
<keyword evidence="10" id="KW-0100">Branched-chain amino acid biosynthesis</keyword>
<keyword evidence="9" id="KW-0663">Pyridoxal phosphate</keyword>
<dbReference type="GO" id="GO:0009082">
    <property type="term" value="P:branched-chain amino acid biosynthetic process"/>
    <property type="evidence" value="ECO:0007669"/>
    <property type="project" value="UniProtKB-KW"/>
</dbReference>
<dbReference type="AlphaFoldDB" id="A0A252A783"/>
<comment type="similarity">
    <text evidence="6">Belongs to the class-IV pyridoxal-phosphate-dependent aminotransferase family.</text>
</comment>
<sequence>MSIIFLNGAFLAAEEARISPFDRGFTFGEGVYEVCIVVKGKLIDAPAHLARLERSLKACDMAPPPEMAKLPALMAELLQKNAIHNGSVYVQVTPGVTPRNFTAQPQGRSTLMMVANTGHFETSPAFTAGVHVQLQPDIRWLHRDIKTTMLMPQVMAKRNALANGLADTLFYDADGLTEGASSNVFMVDTQGSLITRPLSNLLLAGCTRERVLTLAQNAGLTLQERPIRPEELPQAAELFVTSATYLIAPVLSVDGIKINNAVIGPKTRQLQKLYVNYIAA</sequence>
<comment type="pathway">
    <text evidence="3">Amino-acid biosynthesis; L-isoleucine biosynthesis; L-isoleucine from 2-oxobutanoate: step 4/4.</text>
</comment>
<comment type="cofactor">
    <cofactor evidence="1">
        <name>pyridoxal 5'-phosphate</name>
        <dbReference type="ChEBI" id="CHEBI:597326"/>
    </cofactor>
</comment>
<organism evidence="14 15">
    <name type="scientific">Acetobacter orientalis</name>
    <dbReference type="NCBI Taxonomy" id="146474"/>
    <lineage>
        <taxon>Bacteria</taxon>
        <taxon>Pseudomonadati</taxon>
        <taxon>Pseudomonadota</taxon>
        <taxon>Alphaproteobacteria</taxon>
        <taxon>Acetobacterales</taxon>
        <taxon>Acetobacteraceae</taxon>
        <taxon>Acetobacter</taxon>
    </lineage>
</organism>
<accession>A0A252A783</accession>
<comment type="catalytic activity">
    <reaction evidence="13">
        <text>L-leucine + 2-oxoglutarate = 4-methyl-2-oxopentanoate + L-glutamate</text>
        <dbReference type="Rhea" id="RHEA:18321"/>
        <dbReference type="ChEBI" id="CHEBI:16810"/>
        <dbReference type="ChEBI" id="CHEBI:17865"/>
        <dbReference type="ChEBI" id="CHEBI:29985"/>
        <dbReference type="ChEBI" id="CHEBI:57427"/>
        <dbReference type="EC" id="2.6.1.42"/>
    </reaction>
</comment>
<protein>
    <recommendedName>
        <fullName evidence="8">Probable branched-chain-amino-acid aminotransferase</fullName>
        <ecNumber evidence="7">2.6.1.42</ecNumber>
    </recommendedName>
</protein>
<evidence type="ECO:0000256" key="12">
    <source>
        <dbReference type="ARBA" id="ARBA00048798"/>
    </source>
</evidence>
<name>A0A252A783_9PROT</name>
<comment type="pathway">
    <text evidence="5">Amino-acid biosynthesis; L-leucine biosynthesis; L-leucine from 3-methyl-2-oxobutanoate: step 4/4.</text>
</comment>
<dbReference type="EMBL" id="JOMO01000002">
    <property type="protein sequence ID" value="OUI85394.1"/>
    <property type="molecule type" value="Genomic_DNA"/>
</dbReference>
<comment type="function">
    <text evidence="2">Acts on leucine, isoleucine and valine.</text>
</comment>
<dbReference type="Pfam" id="PF01063">
    <property type="entry name" value="Aminotran_4"/>
    <property type="match status" value="1"/>
</dbReference>
<comment type="caution">
    <text evidence="14">The sequence shown here is derived from an EMBL/GenBank/DDBJ whole genome shotgun (WGS) entry which is preliminary data.</text>
</comment>
<comment type="catalytic activity">
    <reaction evidence="12">
        <text>L-isoleucine + 2-oxoglutarate = (S)-3-methyl-2-oxopentanoate + L-glutamate</text>
        <dbReference type="Rhea" id="RHEA:24801"/>
        <dbReference type="ChEBI" id="CHEBI:16810"/>
        <dbReference type="ChEBI" id="CHEBI:29985"/>
        <dbReference type="ChEBI" id="CHEBI:35146"/>
        <dbReference type="ChEBI" id="CHEBI:58045"/>
        <dbReference type="EC" id="2.6.1.42"/>
    </reaction>
</comment>
<dbReference type="GO" id="GO:0008652">
    <property type="term" value="P:amino acid biosynthetic process"/>
    <property type="evidence" value="ECO:0007669"/>
    <property type="project" value="UniProtKB-ARBA"/>
</dbReference>
<dbReference type="Gene3D" id="3.30.470.10">
    <property type="match status" value="1"/>
</dbReference>
<dbReference type="PANTHER" id="PTHR42743:SF11">
    <property type="entry name" value="AMINODEOXYCHORISMATE LYASE"/>
    <property type="match status" value="1"/>
</dbReference>
<dbReference type="PANTHER" id="PTHR42743">
    <property type="entry name" value="AMINO-ACID AMINOTRANSFERASE"/>
    <property type="match status" value="1"/>
</dbReference>
<evidence type="ECO:0000256" key="8">
    <source>
        <dbReference type="ARBA" id="ARBA00014472"/>
    </source>
</evidence>
<evidence type="ECO:0000256" key="13">
    <source>
        <dbReference type="ARBA" id="ARBA00049229"/>
    </source>
</evidence>
<evidence type="ECO:0000256" key="7">
    <source>
        <dbReference type="ARBA" id="ARBA00013053"/>
    </source>
</evidence>
<dbReference type="InterPro" id="IPR050571">
    <property type="entry name" value="Class-IV_PLP-Dep_Aminotrnsfr"/>
</dbReference>
<proteinExistence type="inferred from homology"/>
<dbReference type="Proteomes" id="UP000194639">
    <property type="component" value="Unassembled WGS sequence"/>
</dbReference>
<evidence type="ECO:0000256" key="11">
    <source>
        <dbReference type="ARBA" id="ARBA00048212"/>
    </source>
</evidence>
<dbReference type="EC" id="2.6.1.42" evidence="7"/>
<dbReference type="FunFam" id="3.20.10.10:FF:000002">
    <property type="entry name" value="D-alanine aminotransferase"/>
    <property type="match status" value="1"/>
</dbReference>
<dbReference type="InterPro" id="IPR001544">
    <property type="entry name" value="Aminotrans_IV"/>
</dbReference>
<evidence type="ECO:0000256" key="10">
    <source>
        <dbReference type="ARBA" id="ARBA00023304"/>
    </source>
</evidence>
<evidence type="ECO:0000256" key="4">
    <source>
        <dbReference type="ARBA" id="ARBA00004931"/>
    </source>
</evidence>
<evidence type="ECO:0000256" key="2">
    <source>
        <dbReference type="ARBA" id="ARBA00003109"/>
    </source>
</evidence>
<evidence type="ECO:0000256" key="5">
    <source>
        <dbReference type="ARBA" id="ARBA00005072"/>
    </source>
</evidence>
<evidence type="ECO:0000256" key="3">
    <source>
        <dbReference type="ARBA" id="ARBA00004824"/>
    </source>
</evidence>
<evidence type="ECO:0000256" key="1">
    <source>
        <dbReference type="ARBA" id="ARBA00001933"/>
    </source>
</evidence>
<evidence type="ECO:0000313" key="14">
    <source>
        <dbReference type="EMBL" id="OUI85394.1"/>
    </source>
</evidence>
<dbReference type="InterPro" id="IPR043132">
    <property type="entry name" value="BCAT-like_C"/>
</dbReference>
<gene>
    <name evidence="14" type="ORF">HK12_03515</name>
</gene>
<dbReference type="InterPro" id="IPR043131">
    <property type="entry name" value="BCAT-like_N"/>
</dbReference>
<comment type="catalytic activity">
    <reaction evidence="11">
        <text>L-valine + 2-oxoglutarate = 3-methyl-2-oxobutanoate + L-glutamate</text>
        <dbReference type="Rhea" id="RHEA:24813"/>
        <dbReference type="ChEBI" id="CHEBI:11851"/>
        <dbReference type="ChEBI" id="CHEBI:16810"/>
        <dbReference type="ChEBI" id="CHEBI:29985"/>
        <dbReference type="ChEBI" id="CHEBI:57762"/>
        <dbReference type="EC" id="2.6.1.42"/>
    </reaction>
</comment>